<feature type="compositionally biased region" description="Basic and acidic residues" evidence="1">
    <location>
        <begin position="31"/>
        <end position="46"/>
    </location>
</feature>
<dbReference type="Proteomes" id="UP000243498">
    <property type="component" value="Unassembled WGS sequence"/>
</dbReference>
<organism evidence="2 3">
    <name type="scientific">Metarhizium rileyi (strain RCEF 4871)</name>
    <name type="common">Nomuraea rileyi</name>
    <dbReference type="NCBI Taxonomy" id="1649241"/>
    <lineage>
        <taxon>Eukaryota</taxon>
        <taxon>Fungi</taxon>
        <taxon>Dikarya</taxon>
        <taxon>Ascomycota</taxon>
        <taxon>Pezizomycotina</taxon>
        <taxon>Sordariomycetes</taxon>
        <taxon>Hypocreomycetidae</taxon>
        <taxon>Hypocreales</taxon>
        <taxon>Clavicipitaceae</taxon>
        <taxon>Metarhizium</taxon>
    </lineage>
</organism>
<reference evidence="2 3" key="1">
    <citation type="journal article" date="2016" name="Genome Biol. Evol.">
        <title>Divergent and convergent evolution of fungal pathogenicity.</title>
        <authorList>
            <person name="Shang Y."/>
            <person name="Xiao G."/>
            <person name="Zheng P."/>
            <person name="Cen K."/>
            <person name="Zhan S."/>
            <person name="Wang C."/>
        </authorList>
    </citation>
    <scope>NUCLEOTIDE SEQUENCE [LARGE SCALE GENOMIC DNA]</scope>
    <source>
        <strain evidence="2 3">RCEF 4871</strain>
    </source>
</reference>
<gene>
    <name evidence="2" type="ORF">NOR_06321</name>
</gene>
<dbReference type="EMBL" id="AZHC01000023">
    <property type="protein sequence ID" value="OAA39061.1"/>
    <property type="molecule type" value="Genomic_DNA"/>
</dbReference>
<sequence>MEEKKKQSDTFNDESAKDGFTAAGSPQGRGEPSKERRREQDRHPRDGPLNLSYDRATAASEEERGHPSEARISGQDRYPHERTPTSLYDPATAISQDEHGKPGEDGNTGKGKGKGKQSLENNKTDKYQYSTEKERSDSASRPLASTSWADGDKNGKTQITTGKLGRVAAMCNRFFQQKEFRTKEGADGEEVEGSRICEFSPAPARYTILEISDHRICNDCLRDCCAEMAGSPQDPDDAPPASHPSHHKSIRSRQLRLATTNARRSSRTLTMCCFNMCGKATAKHERPPPNTYVTTNNYYCGSGGGGGPPKNDKPPPPAKPVRPPVSMVLMPVMYFPAPGPFFAPPGNWAGDGSFAMLPPGEGQPPPACEGHMNWGFKCQ</sequence>
<proteinExistence type="predicted"/>
<dbReference type="AlphaFoldDB" id="A0A167AM86"/>
<feature type="compositionally biased region" description="Basic and acidic residues" evidence="1">
    <location>
        <begin position="122"/>
        <end position="138"/>
    </location>
</feature>
<comment type="caution">
    <text evidence="2">The sequence shown here is derived from an EMBL/GenBank/DDBJ whole genome shotgun (WGS) entry which is preliminary data.</text>
</comment>
<evidence type="ECO:0000256" key="1">
    <source>
        <dbReference type="SAM" id="MobiDB-lite"/>
    </source>
</evidence>
<name>A0A167AM86_METRR</name>
<evidence type="ECO:0000313" key="3">
    <source>
        <dbReference type="Proteomes" id="UP000243498"/>
    </source>
</evidence>
<accession>A0A167AM86</accession>
<feature type="region of interest" description="Disordered" evidence="1">
    <location>
        <begin position="231"/>
        <end position="261"/>
    </location>
</feature>
<evidence type="ECO:0000313" key="2">
    <source>
        <dbReference type="EMBL" id="OAA39061.1"/>
    </source>
</evidence>
<keyword evidence="3" id="KW-1185">Reference proteome</keyword>
<feature type="region of interest" description="Disordered" evidence="1">
    <location>
        <begin position="1"/>
        <end position="159"/>
    </location>
</feature>
<protein>
    <submittedName>
        <fullName evidence="2">Uncharacterized protein</fullName>
    </submittedName>
</protein>
<feature type="compositionally biased region" description="Basic residues" evidence="1">
    <location>
        <begin position="244"/>
        <end position="254"/>
    </location>
</feature>
<feature type="region of interest" description="Disordered" evidence="1">
    <location>
        <begin position="303"/>
        <end position="322"/>
    </location>
</feature>